<dbReference type="InterPro" id="IPR006674">
    <property type="entry name" value="HD_domain"/>
</dbReference>
<dbReference type="CDD" id="cd00077">
    <property type="entry name" value="HDc"/>
    <property type="match status" value="1"/>
</dbReference>
<evidence type="ECO:0000313" key="2">
    <source>
        <dbReference type="EMBL" id="KKN91270.1"/>
    </source>
</evidence>
<accession>A0A0F9UDN0</accession>
<protein>
    <recommendedName>
        <fullName evidence="1">HD domain-containing protein</fullName>
    </recommendedName>
</protein>
<comment type="caution">
    <text evidence="2">The sequence shown here is derived from an EMBL/GenBank/DDBJ whole genome shotgun (WGS) entry which is preliminary data.</text>
</comment>
<organism evidence="2">
    <name type="scientific">marine sediment metagenome</name>
    <dbReference type="NCBI Taxonomy" id="412755"/>
    <lineage>
        <taxon>unclassified sequences</taxon>
        <taxon>metagenomes</taxon>
        <taxon>ecological metagenomes</taxon>
    </lineage>
</organism>
<dbReference type="AlphaFoldDB" id="A0A0F9UDN0"/>
<name>A0A0F9UDN0_9ZZZZ</name>
<dbReference type="Gene3D" id="1.10.3090.10">
    <property type="entry name" value="cca-adding enzyme, domain 2"/>
    <property type="match status" value="1"/>
</dbReference>
<sequence>MTKPSLLETILRHMRPSKIVMPSFYWRYTFLEFPELQTAKGIYQRNGQSVWEHTMNVIDRLSDKTDIALLAGLFHDLGKCKIPPMDDPSLPRFPGHPIASANIAENTLALWGGRDYLIDRVSRIVSTHMYDISNATREKTIRKFVADVGQDNIENWFDVRIADSSSYSFYSNQKQRKHRSAKESYYSRYIEPFHKVVMSYLEKQPKTDQPKFTCPVTGMQIEGGDD</sequence>
<dbReference type="InterPro" id="IPR003607">
    <property type="entry name" value="HD/PDEase_dom"/>
</dbReference>
<evidence type="ECO:0000259" key="1">
    <source>
        <dbReference type="Pfam" id="PF01966"/>
    </source>
</evidence>
<feature type="domain" description="HD" evidence="1">
    <location>
        <begin position="54"/>
        <end position="143"/>
    </location>
</feature>
<dbReference type="EMBL" id="LAZR01000105">
    <property type="protein sequence ID" value="KKN91270.1"/>
    <property type="molecule type" value="Genomic_DNA"/>
</dbReference>
<proteinExistence type="predicted"/>
<dbReference type="SUPFAM" id="SSF109604">
    <property type="entry name" value="HD-domain/PDEase-like"/>
    <property type="match status" value="1"/>
</dbReference>
<gene>
    <name evidence="2" type="ORF">LCGC14_0221380</name>
</gene>
<reference evidence="2" key="1">
    <citation type="journal article" date="2015" name="Nature">
        <title>Complex archaea that bridge the gap between prokaryotes and eukaryotes.</title>
        <authorList>
            <person name="Spang A."/>
            <person name="Saw J.H."/>
            <person name="Jorgensen S.L."/>
            <person name="Zaremba-Niedzwiedzka K."/>
            <person name="Martijn J."/>
            <person name="Lind A.E."/>
            <person name="van Eijk R."/>
            <person name="Schleper C."/>
            <person name="Guy L."/>
            <person name="Ettema T.J."/>
        </authorList>
    </citation>
    <scope>NUCLEOTIDE SEQUENCE</scope>
</reference>
<dbReference type="Pfam" id="PF01966">
    <property type="entry name" value="HD"/>
    <property type="match status" value="1"/>
</dbReference>